<keyword evidence="1" id="KW-0472">Membrane</keyword>
<gene>
    <name evidence="2" type="ORF">JMN37_06400</name>
</gene>
<accession>A0AAW5HXW0</accession>
<proteinExistence type="predicted"/>
<keyword evidence="1" id="KW-1133">Transmembrane helix</keyword>
<organism evidence="2 3">
    <name type="scientific">Corynebacterium lipophilum</name>
    <dbReference type="NCBI Taxonomy" id="2804918"/>
    <lineage>
        <taxon>Bacteria</taxon>
        <taxon>Bacillati</taxon>
        <taxon>Actinomycetota</taxon>
        <taxon>Actinomycetes</taxon>
        <taxon>Mycobacteriales</taxon>
        <taxon>Corynebacteriaceae</taxon>
        <taxon>Corynebacterium</taxon>
    </lineage>
</organism>
<dbReference type="Proteomes" id="UP001205920">
    <property type="component" value="Unassembled WGS sequence"/>
</dbReference>
<name>A0AAW5HXW0_9CORY</name>
<keyword evidence="3" id="KW-1185">Reference proteome</keyword>
<sequence>MVEPHEARAAAYCLSIIVPTLLGIVALAVSRLAPATDAASNKMSYQYGQKYYTLKLDSKNVNATFLQSEVKKDKTLTALANKALPCAQQSSEPSEAFGSSHGNDAARMNDALAIQACLQGKDFQSTPMDEGKKAGIIIGFVLGIFGLLGGIVQQAGLFR</sequence>
<evidence type="ECO:0000313" key="3">
    <source>
        <dbReference type="Proteomes" id="UP001205920"/>
    </source>
</evidence>
<comment type="caution">
    <text evidence="2">The sequence shown here is derived from an EMBL/GenBank/DDBJ whole genome shotgun (WGS) entry which is preliminary data.</text>
</comment>
<feature type="transmembrane region" description="Helical" evidence="1">
    <location>
        <begin position="134"/>
        <end position="152"/>
    </location>
</feature>
<dbReference type="RefSeq" id="WP_252931386.1">
    <property type="nucleotide sequence ID" value="NZ_JAEUWV010000007.1"/>
</dbReference>
<feature type="transmembrane region" description="Helical" evidence="1">
    <location>
        <begin position="12"/>
        <end position="33"/>
    </location>
</feature>
<protein>
    <submittedName>
        <fullName evidence="2">Uncharacterized protein</fullName>
    </submittedName>
</protein>
<keyword evidence="1" id="KW-0812">Transmembrane</keyword>
<dbReference type="AlphaFoldDB" id="A0AAW5HXW0"/>
<dbReference type="EMBL" id="JAEUWV010000007">
    <property type="protein sequence ID" value="MCO6394606.1"/>
    <property type="molecule type" value="Genomic_DNA"/>
</dbReference>
<reference evidence="2 3" key="1">
    <citation type="submission" date="2021-01" db="EMBL/GenBank/DDBJ databases">
        <title>Identification and Characterization of Corynebacterium sp.</title>
        <authorList>
            <person name="Luo Q."/>
            <person name="Qu P."/>
            <person name="Chen Q."/>
        </authorList>
    </citation>
    <scope>NUCLEOTIDE SEQUENCE [LARGE SCALE GENOMIC DNA]</scope>
    <source>
        <strain evidence="2 3">MC-18</strain>
    </source>
</reference>
<evidence type="ECO:0000313" key="2">
    <source>
        <dbReference type="EMBL" id="MCO6394606.1"/>
    </source>
</evidence>
<evidence type="ECO:0000256" key="1">
    <source>
        <dbReference type="SAM" id="Phobius"/>
    </source>
</evidence>